<dbReference type="EMBL" id="REGN01006156">
    <property type="protein sequence ID" value="RNA10604.1"/>
    <property type="molecule type" value="Genomic_DNA"/>
</dbReference>
<reference evidence="1 2" key="1">
    <citation type="journal article" date="2018" name="Sci. Rep.">
        <title>Genomic signatures of local adaptation to the degree of environmental predictability in rotifers.</title>
        <authorList>
            <person name="Franch-Gras L."/>
            <person name="Hahn C."/>
            <person name="Garcia-Roger E.M."/>
            <person name="Carmona M.J."/>
            <person name="Serra M."/>
            <person name="Gomez A."/>
        </authorList>
    </citation>
    <scope>NUCLEOTIDE SEQUENCE [LARGE SCALE GENOMIC DNA]</scope>
    <source>
        <strain evidence="1">HYR1</strain>
    </source>
</reference>
<protein>
    <submittedName>
        <fullName evidence="1">Uncharacterized protein</fullName>
    </submittedName>
</protein>
<evidence type="ECO:0000313" key="1">
    <source>
        <dbReference type="EMBL" id="RNA10604.1"/>
    </source>
</evidence>
<proteinExistence type="predicted"/>
<sequence length="61" mass="7297">MTKYYQFKQRLALEFLENFTFYLNTVGILKTTRLQCSRPKTVPSAVPYRINRTNRTESSKF</sequence>
<name>A0A3M7QHI8_BRAPC</name>
<dbReference type="Proteomes" id="UP000276133">
    <property type="component" value="Unassembled WGS sequence"/>
</dbReference>
<evidence type="ECO:0000313" key="2">
    <source>
        <dbReference type="Proteomes" id="UP000276133"/>
    </source>
</evidence>
<organism evidence="1 2">
    <name type="scientific">Brachionus plicatilis</name>
    <name type="common">Marine rotifer</name>
    <name type="synonym">Brachionus muelleri</name>
    <dbReference type="NCBI Taxonomy" id="10195"/>
    <lineage>
        <taxon>Eukaryota</taxon>
        <taxon>Metazoa</taxon>
        <taxon>Spiralia</taxon>
        <taxon>Gnathifera</taxon>
        <taxon>Rotifera</taxon>
        <taxon>Eurotatoria</taxon>
        <taxon>Monogononta</taxon>
        <taxon>Pseudotrocha</taxon>
        <taxon>Ploima</taxon>
        <taxon>Brachionidae</taxon>
        <taxon>Brachionus</taxon>
    </lineage>
</organism>
<accession>A0A3M7QHI8</accession>
<gene>
    <name evidence="1" type="ORF">BpHYR1_044819</name>
</gene>
<dbReference type="AlphaFoldDB" id="A0A3M7QHI8"/>
<comment type="caution">
    <text evidence="1">The sequence shown here is derived from an EMBL/GenBank/DDBJ whole genome shotgun (WGS) entry which is preliminary data.</text>
</comment>
<keyword evidence="2" id="KW-1185">Reference proteome</keyword>